<organism evidence="9 10">
    <name type="scientific">Aphanothece sacrum FPU1</name>
    <dbReference type="NCBI Taxonomy" id="1920663"/>
    <lineage>
        <taxon>Bacteria</taxon>
        <taxon>Bacillati</taxon>
        <taxon>Cyanobacteriota</taxon>
        <taxon>Cyanophyceae</taxon>
        <taxon>Oscillatoriophycideae</taxon>
        <taxon>Chroococcales</taxon>
        <taxon>Aphanothecaceae</taxon>
        <taxon>Aphanothece</taxon>
    </lineage>
</organism>
<gene>
    <name evidence="9" type="ORF">AsFPU1_1741</name>
</gene>
<evidence type="ECO:0000256" key="4">
    <source>
        <dbReference type="ARBA" id="ARBA00022833"/>
    </source>
</evidence>
<evidence type="ECO:0000313" key="10">
    <source>
        <dbReference type="Proteomes" id="UP000287247"/>
    </source>
</evidence>
<evidence type="ECO:0000256" key="1">
    <source>
        <dbReference type="ARBA" id="ARBA00022670"/>
    </source>
</evidence>
<keyword evidence="4 6" id="KW-0862">Zinc</keyword>
<sequence>MTVVAVISMGYHGQMLGWQASWSSYLLTLGFLSFAIIKGIQLSYQGWCSIQNIRHYPQGIIEGKKARILDFSFPYSAQIGFWKPELVISQGLLNTLDKDHVNAVIAHEEAHANYKDTFWFFWLGWLRSITSWLPKTESLWEDLLLLREIRADRQATQQVDPLILAESLLIVSQKIHQISALNTPDFFAAAFHDKIDSDRLKERIDALFDESETLSYNQFDWSMILLTLLPLVSIPFHC</sequence>
<dbReference type="CDD" id="cd07326">
    <property type="entry name" value="M56_BlaR1_MecR1_like"/>
    <property type="match status" value="1"/>
</dbReference>
<keyword evidence="5 6" id="KW-0482">Metalloprotease</keyword>
<keyword evidence="2" id="KW-0479">Metal-binding</keyword>
<comment type="caution">
    <text evidence="9">The sequence shown here is derived from an EMBL/GenBank/DDBJ whole genome shotgun (WGS) entry which is preliminary data.</text>
</comment>
<keyword evidence="7" id="KW-0812">Transmembrane</keyword>
<feature type="domain" description="Peptidase M48" evidence="8">
    <location>
        <begin position="80"/>
        <end position="118"/>
    </location>
</feature>
<evidence type="ECO:0000259" key="8">
    <source>
        <dbReference type="Pfam" id="PF01435"/>
    </source>
</evidence>
<dbReference type="Pfam" id="PF01435">
    <property type="entry name" value="Peptidase_M48"/>
    <property type="match status" value="1"/>
</dbReference>
<evidence type="ECO:0000256" key="7">
    <source>
        <dbReference type="SAM" id="Phobius"/>
    </source>
</evidence>
<comment type="similarity">
    <text evidence="6">Belongs to the peptidase M48 family.</text>
</comment>
<proteinExistence type="inferred from homology"/>
<evidence type="ECO:0000256" key="3">
    <source>
        <dbReference type="ARBA" id="ARBA00022801"/>
    </source>
</evidence>
<dbReference type="GO" id="GO:0046872">
    <property type="term" value="F:metal ion binding"/>
    <property type="evidence" value="ECO:0007669"/>
    <property type="project" value="UniProtKB-KW"/>
</dbReference>
<evidence type="ECO:0000256" key="2">
    <source>
        <dbReference type="ARBA" id="ARBA00022723"/>
    </source>
</evidence>
<evidence type="ECO:0000256" key="6">
    <source>
        <dbReference type="RuleBase" id="RU003983"/>
    </source>
</evidence>
<dbReference type="Proteomes" id="UP000287247">
    <property type="component" value="Unassembled WGS sequence"/>
</dbReference>
<name>A0A401IGM0_APHSA</name>
<dbReference type="InterPro" id="IPR052173">
    <property type="entry name" value="Beta-lactam_resp_regulator"/>
</dbReference>
<dbReference type="Gene3D" id="3.30.2010.10">
    <property type="entry name" value="Metalloproteases ('zincins'), catalytic domain"/>
    <property type="match status" value="1"/>
</dbReference>
<dbReference type="AlphaFoldDB" id="A0A401IGM0"/>
<keyword evidence="3 6" id="KW-0378">Hydrolase</keyword>
<evidence type="ECO:0000313" key="9">
    <source>
        <dbReference type="EMBL" id="GBF80340.1"/>
    </source>
</evidence>
<dbReference type="GO" id="GO:0006508">
    <property type="term" value="P:proteolysis"/>
    <property type="evidence" value="ECO:0007669"/>
    <property type="project" value="UniProtKB-KW"/>
</dbReference>
<keyword evidence="7" id="KW-1133">Transmembrane helix</keyword>
<dbReference type="InterPro" id="IPR001915">
    <property type="entry name" value="Peptidase_M48"/>
</dbReference>
<keyword evidence="10" id="KW-1185">Reference proteome</keyword>
<feature type="transmembrane region" description="Helical" evidence="7">
    <location>
        <begin position="20"/>
        <end position="37"/>
    </location>
</feature>
<comment type="cofactor">
    <cofactor evidence="6">
        <name>Zn(2+)</name>
        <dbReference type="ChEBI" id="CHEBI:29105"/>
    </cofactor>
    <text evidence="6">Binds 1 zinc ion per subunit.</text>
</comment>
<evidence type="ECO:0000256" key="5">
    <source>
        <dbReference type="ARBA" id="ARBA00023049"/>
    </source>
</evidence>
<accession>A0A401IGM0</accession>
<keyword evidence="1 6" id="KW-0645">Protease</keyword>
<dbReference type="GO" id="GO:0004222">
    <property type="term" value="F:metalloendopeptidase activity"/>
    <property type="evidence" value="ECO:0007669"/>
    <property type="project" value="InterPro"/>
</dbReference>
<keyword evidence="7" id="KW-0472">Membrane</keyword>
<reference evidence="10" key="1">
    <citation type="submission" date="2017-05" db="EMBL/GenBank/DDBJ databases">
        <title>Physiological properties and genetic analysis related to exopolysaccharide production of fresh-water unicellular cyanobacterium Aphanothece sacrum, Suizenji Nori, that has been cultured as a food source in Japan.</title>
        <authorList>
            <person name="Kanesaki Y."/>
            <person name="Yoshikawa S."/>
            <person name="Ohki K."/>
        </authorList>
    </citation>
    <scope>NUCLEOTIDE SEQUENCE [LARGE SCALE GENOMIC DNA]</scope>
    <source>
        <strain evidence="10">FPU1</strain>
    </source>
</reference>
<dbReference type="PANTHER" id="PTHR34978">
    <property type="entry name" value="POSSIBLE SENSOR-TRANSDUCER PROTEIN BLAR"/>
    <property type="match status" value="1"/>
</dbReference>
<dbReference type="PANTHER" id="PTHR34978:SF3">
    <property type="entry name" value="SLR0241 PROTEIN"/>
    <property type="match status" value="1"/>
</dbReference>
<protein>
    <submittedName>
        <fullName evidence="9">Peptidase</fullName>
    </submittedName>
</protein>
<dbReference type="EMBL" id="BDQK01000007">
    <property type="protein sequence ID" value="GBF80340.1"/>
    <property type="molecule type" value="Genomic_DNA"/>
</dbReference>